<protein>
    <submittedName>
        <fullName evidence="2">YheC/YheD family protein</fullName>
    </submittedName>
</protein>
<gene>
    <name evidence="2" type="ORF">H7C18_21170</name>
</gene>
<reference evidence="2 3" key="1">
    <citation type="submission" date="2020-08" db="EMBL/GenBank/DDBJ databases">
        <title>Cohnella phylogeny.</title>
        <authorList>
            <person name="Dunlap C."/>
        </authorList>
    </citation>
    <scope>NUCLEOTIDE SEQUENCE [LARGE SCALE GENOMIC DNA]</scope>
    <source>
        <strain evidence="2 3">CBP 2801</strain>
    </source>
</reference>
<keyword evidence="3" id="KW-1185">Reference proteome</keyword>
<dbReference type="Proteomes" id="UP000564644">
    <property type="component" value="Unassembled WGS sequence"/>
</dbReference>
<comment type="caution">
    <text evidence="2">The sequence shown here is derived from an EMBL/GenBank/DDBJ whole genome shotgun (WGS) entry which is preliminary data.</text>
</comment>
<dbReference type="Pfam" id="PF14398">
    <property type="entry name" value="ATPgrasp_YheCD"/>
    <property type="match status" value="1"/>
</dbReference>
<dbReference type="InterPro" id="IPR026838">
    <property type="entry name" value="YheC/D"/>
</dbReference>
<feature type="region of interest" description="Disordered" evidence="1">
    <location>
        <begin position="254"/>
        <end position="278"/>
    </location>
</feature>
<evidence type="ECO:0000313" key="2">
    <source>
        <dbReference type="EMBL" id="MBB6733439.1"/>
    </source>
</evidence>
<organism evidence="2 3">
    <name type="scientific">Cohnella zeiphila</name>
    <dbReference type="NCBI Taxonomy" id="2761120"/>
    <lineage>
        <taxon>Bacteria</taxon>
        <taxon>Bacillati</taxon>
        <taxon>Bacillota</taxon>
        <taxon>Bacilli</taxon>
        <taxon>Bacillales</taxon>
        <taxon>Paenibacillaceae</taxon>
        <taxon>Cohnella</taxon>
    </lineage>
</organism>
<dbReference type="EMBL" id="JACJVO010000027">
    <property type="protein sequence ID" value="MBB6733439.1"/>
    <property type="molecule type" value="Genomic_DNA"/>
</dbReference>
<evidence type="ECO:0000313" key="3">
    <source>
        <dbReference type="Proteomes" id="UP000564644"/>
    </source>
</evidence>
<proteinExistence type="predicted"/>
<sequence length="278" mass="32234">MIPSVPAVSIKTKRPAKGIKWDHYRELKKNSQIHMYLPATMKLNKKSFFTMLTRYQTVYLKPNQGAFGVGVMQVRKMEHEKKTYFRVHVGTRQKRFQSIDKAFDFVLANRASADYLVQQGIDVLQWNKRPFDLRLMISKQKDNTWRNEGFVGRAAHPKKIVTNIRSGGTAVSIENLLAPYTNRITQKKIIRKLNILGSRICEQLEKNYPGIQLFGIDIGMDQNLKPWVIEVNTRPEKICWKCMRKLYKKNALGKTLPAGSRQRRERPSASNRSAQRPS</sequence>
<dbReference type="RefSeq" id="WP_185131100.1">
    <property type="nucleotide sequence ID" value="NZ_JACJVO010000027.1"/>
</dbReference>
<dbReference type="SUPFAM" id="SSF56059">
    <property type="entry name" value="Glutathione synthetase ATP-binding domain-like"/>
    <property type="match status" value="1"/>
</dbReference>
<feature type="compositionally biased region" description="Polar residues" evidence="1">
    <location>
        <begin position="268"/>
        <end position="278"/>
    </location>
</feature>
<accession>A0A7X0SQV8</accession>
<evidence type="ECO:0000256" key="1">
    <source>
        <dbReference type="SAM" id="MobiDB-lite"/>
    </source>
</evidence>
<name>A0A7X0SQV8_9BACL</name>
<dbReference type="AlphaFoldDB" id="A0A7X0SQV8"/>
<dbReference type="Gene3D" id="3.30.470.20">
    <property type="entry name" value="ATP-grasp fold, B domain"/>
    <property type="match status" value="1"/>
</dbReference>